<dbReference type="EMBL" id="ML208305">
    <property type="protein sequence ID" value="TFK70937.1"/>
    <property type="molecule type" value="Genomic_DNA"/>
</dbReference>
<evidence type="ECO:0000313" key="2">
    <source>
        <dbReference type="Proteomes" id="UP000308600"/>
    </source>
</evidence>
<reference evidence="1 2" key="1">
    <citation type="journal article" date="2019" name="Nat. Ecol. Evol.">
        <title>Megaphylogeny resolves global patterns of mushroom evolution.</title>
        <authorList>
            <person name="Varga T."/>
            <person name="Krizsan K."/>
            <person name="Foldi C."/>
            <person name="Dima B."/>
            <person name="Sanchez-Garcia M."/>
            <person name="Sanchez-Ramirez S."/>
            <person name="Szollosi G.J."/>
            <person name="Szarkandi J.G."/>
            <person name="Papp V."/>
            <person name="Albert L."/>
            <person name="Andreopoulos W."/>
            <person name="Angelini C."/>
            <person name="Antonin V."/>
            <person name="Barry K.W."/>
            <person name="Bougher N.L."/>
            <person name="Buchanan P."/>
            <person name="Buyck B."/>
            <person name="Bense V."/>
            <person name="Catcheside P."/>
            <person name="Chovatia M."/>
            <person name="Cooper J."/>
            <person name="Damon W."/>
            <person name="Desjardin D."/>
            <person name="Finy P."/>
            <person name="Geml J."/>
            <person name="Haridas S."/>
            <person name="Hughes K."/>
            <person name="Justo A."/>
            <person name="Karasinski D."/>
            <person name="Kautmanova I."/>
            <person name="Kiss B."/>
            <person name="Kocsube S."/>
            <person name="Kotiranta H."/>
            <person name="LaButti K.M."/>
            <person name="Lechner B.E."/>
            <person name="Liimatainen K."/>
            <person name="Lipzen A."/>
            <person name="Lukacs Z."/>
            <person name="Mihaltcheva S."/>
            <person name="Morgado L.N."/>
            <person name="Niskanen T."/>
            <person name="Noordeloos M.E."/>
            <person name="Ohm R.A."/>
            <person name="Ortiz-Santana B."/>
            <person name="Ovrebo C."/>
            <person name="Racz N."/>
            <person name="Riley R."/>
            <person name="Savchenko A."/>
            <person name="Shiryaev A."/>
            <person name="Soop K."/>
            <person name="Spirin V."/>
            <person name="Szebenyi C."/>
            <person name="Tomsovsky M."/>
            <person name="Tulloss R.E."/>
            <person name="Uehling J."/>
            <person name="Grigoriev I.V."/>
            <person name="Vagvolgyi C."/>
            <person name="Papp T."/>
            <person name="Martin F.M."/>
            <person name="Miettinen O."/>
            <person name="Hibbett D.S."/>
            <person name="Nagy L.G."/>
        </authorList>
    </citation>
    <scope>NUCLEOTIDE SEQUENCE [LARGE SCALE GENOMIC DNA]</scope>
    <source>
        <strain evidence="1 2">NL-1719</strain>
    </source>
</reference>
<proteinExistence type="predicted"/>
<protein>
    <submittedName>
        <fullName evidence="1">Uncharacterized protein</fullName>
    </submittedName>
</protein>
<sequence>MATLTTTLDQLQPPPLPIYSPSLPAPEYSYEPSSGEQRLDHTPNARRRIPTGTFVRKQGKVTIVLNDQEDNVQIPVYGRHGLISGTILIEEYLSIAEVTLKVEGKLEATSSEVAPQSLRMFSDSHTIWTNRPGTTPSCPDHVPFIIPFPSTFQYNDSLQSLPPTFEGDFSGVRALYIHIAYAVTIVISGIQRRKGGLWASKTKRVYIPFKYLPRTRSHRPIIRTPTFFSAIKSTPEEWYQTGGVMNARPNSKTTPIEAHLFLPSGRVYSLEDTIPFHIQLTGAVSSLRELLGTCTSPSSPSSLPSQLAPRLRCALRVYLLRQVCLESRGRRSWRNITMGEGEVHPVPPLLADRYGCPMTNCHGNEINALSESRVENLDWEGELKVKNGQAETASFSTGPIAVKDFIMLTLTPTRPVQSPLLELQLPVSIRLVTDSWMDIANPEERLL</sequence>
<gene>
    <name evidence="1" type="ORF">BDN72DRAFT_818177</name>
</gene>
<keyword evidence="2" id="KW-1185">Reference proteome</keyword>
<evidence type="ECO:0000313" key="1">
    <source>
        <dbReference type="EMBL" id="TFK70937.1"/>
    </source>
</evidence>
<name>A0ACD3AZ81_9AGAR</name>
<accession>A0ACD3AZ81</accession>
<organism evidence="1 2">
    <name type="scientific">Pluteus cervinus</name>
    <dbReference type="NCBI Taxonomy" id="181527"/>
    <lineage>
        <taxon>Eukaryota</taxon>
        <taxon>Fungi</taxon>
        <taxon>Dikarya</taxon>
        <taxon>Basidiomycota</taxon>
        <taxon>Agaricomycotina</taxon>
        <taxon>Agaricomycetes</taxon>
        <taxon>Agaricomycetidae</taxon>
        <taxon>Agaricales</taxon>
        <taxon>Pluteineae</taxon>
        <taxon>Pluteaceae</taxon>
        <taxon>Pluteus</taxon>
    </lineage>
</organism>
<dbReference type="Proteomes" id="UP000308600">
    <property type="component" value="Unassembled WGS sequence"/>
</dbReference>